<dbReference type="Gene3D" id="4.10.280.10">
    <property type="entry name" value="Helix-loop-helix DNA-binding domain"/>
    <property type="match status" value="1"/>
</dbReference>
<evidence type="ECO:0000256" key="1">
    <source>
        <dbReference type="ARBA" id="ARBA00004123"/>
    </source>
</evidence>
<dbReference type="SMART" id="SM00353">
    <property type="entry name" value="HLH"/>
    <property type="match status" value="1"/>
</dbReference>
<feature type="coiled-coil region" evidence="6">
    <location>
        <begin position="512"/>
        <end position="546"/>
    </location>
</feature>
<dbReference type="GO" id="GO:0003700">
    <property type="term" value="F:DNA-binding transcription factor activity"/>
    <property type="evidence" value="ECO:0007669"/>
    <property type="project" value="InterPro"/>
</dbReference>
<feature type="compositionally biased region" description="Low complexity" evidence="7">
    <location>
        <begin position="340"/>
        <end position="349"/>
    </location>
</feature>
<dbReference type="InterPro" id="IPR025610">
    <property type="entry name" value="MYC/MYB_N"/>
</dbReference>
<proteinExistence type="evidence at transcript level"/>
<evidence type="ECO:0000259" key="8">
    <source>
        <dbReference type="PROSITE" id="PS50888"/>
    </source>
</evidence>
<reference evidence="9" key="1">
    <citation type="submission" date="2022-08" db="EMBL/GenBank/DDBJ databases">
        <title>Phylogenomics of transcriptionally active AP2/ERF and bHLH transcription factors and their promoter regions regulating camptothecin biosynthesis in Nothapodytes nimmoniana.</title>
        <authorList>
            <person name="Godbole R.C."/>
            <person name="Pable A.A."/>
            <person name="Singh S."/>
            <person name="Barvkar V.T."/>
        </authorList>
    </citation>
    <scope>NUCLEOTIDE SEQUENCE</scope>
</reference>
<evidence type="ECO:0000256" key="3">
    <source>
        <dbReference type="ARBA" id="ARBA00023163"/>
    </source>
</evidence>
<evidence type="ECO:0000313" key="9">
    <source>
        <dbReference type="EMBL" id="WAK86098.1"/>
    </source>
</evidence>
<feature type="compositionally biased region" description="Basic and acidic residues" evidence="7">
    <location>
        <begin position="470"/>
        <end position="482"/>
    </location>
</feature>
<evidence type="ECO:0000256" key="6">
    <source>
        <dbReference type="SAM" id="Coils"/>
    </source>
</evidence>
<evidence type="ECO:0000256" key="4">
    <source>
        <dbReference type="ARBA" id="ARBA00023242"/>
    </source>
</evidence>
<organism evidence="9">
    <name type="scientific">Nothapodytes nimmoniana</name>
    <name type="common">Nothapodytes foetida</name>
    <dbReference type="NCBI Taxonomy" id="159386"/>
    <lineage>
        <taxon>Eukaryota</taxon>
        <taxon>Viridiplantae</taxon>
        <taxon>Streptophyta</taxon>
        <taxon>Embryophyta</taxon>
        <taxon>Tracheophyta</taxon>
        <taxon>Spermatophyta</taxon>
        <taxon>Magnoliopsida</taxon>
        <taxon>eudicotyledons</taxon>
        <taxon>Gunneridae</taxon>
        <taxon>Pentapetalae</taxon>
        <taxon>asterids</taxon>
        <taxon>lamiids</taxon>
        <taxon>Icacinales</taxon>
        <taxon>Icacinaceae</taxon>
        <taxon>Nothapodytes</taxon>
    </lineage>
</organism>
<feature type="region of interest" description="Disordered" evidence="7">
    <location>
        <begin position="456"/>
        <end position="482"/>
    </location>
</feature>
<evidence type="ECO:0000256" key="5">
    <source>
        <dbReference type="RuleBase" id="RU369104"/>
    </source>
</evidence>
<dbReference type="PANTHER" id="PTHR11514">
    <property type="entry name" value="MYC"/>
    <property type="match status" value="1"/>
</dbReference>
<dbReference type="InterPro" id="IPR036638">
    <property type="entry name" value="HLH_DNA-bd_sf"/>
</dbReference>
<dbReference type="Pfam" id="PF00010">
    <property type="entry name" value="HLH"/>
    <property type="match status" value="1"/>
</dbReference>
<keyword evidence="2 5" id="KW-0805">Transcription regulation</keyword>
<sequence>MTDKNLPNLWTTTDDSASMIDAFMSSDLTSFWPPPALPPSSTSSDPTRILRDSQPPVSFFNQETLQQRLQALIDGASESWIYGIFWQSSSSISDYLGPSLLEWGDGYYTGDVGKGKQKKGSSATSRAEQEHRKKILRELNSLIASPQPNASDDSVDEEVTDTEWFFLLSMTQSFANGNGLPGQAFLSSTPIWITGAQRLASSHCERVRHAQGLGLQTMVCIPLPSGVLEFGSTELIFQNMDLVNKVRVLFNFNGMNTVSDPLPSSGPMSPTDPAANDPSALWLTDPTSSTAEAKEPANSIASSNHQITKQIMLESTFPSALTDNLSFTVHVPNKHRTQEQQRQSKSQSSLPKELSFSKSCKPQSGELLNFGDGKRRGSSGNVSLFAGHLQFGDALEEERKSPTSEASSEEGMLSFASSSGVLRSSGVAKSSIGDSDPSDLEASVVREYDRSKVVLDLEKRPKKRGRKPANGREEPLNHVEAERQRREKLNQKFYALRAVVPNVSKMDKASLLGDAIAYVNELKSKLQAAESEKENLKNHLQSLKKEFAGTGSRYSASLPQADQDPKMSNYSGNNMIDMDMDMDVKVIGFEAMIRIECSKKNHPAAKLMAALKELELDLNHASVSVMNHLMIQQASVKMGCRFYTQEQLRMALLSKVTVDTPQI</sequence>
<dbReference type="EMBL" id="OP311570">
    <property type="protein sequence ID" value="WAK86098.1"/>
    <property type="molecule type" value="mRNA"/>
</dbReference>
<keyword evidence="3 5" id="KW-0804">Transcription</keyword>
<dbReference type="AlphaFoldDB" id="A0A9E8Z0H1"/>
<dbReference type="GO" id="GO:0005634">
    <property type="term" value="C:nucleus"/>
    <property type="evidence" value="ECO:0007669"/>
    <property type="project" value="UniProtKB-SubCell"/>
</dbReference>
<accession>A0A9E8Z0H1</accession>
<dbReference type="PANTHER" id="PTHR11514:SF43">
    <property type="entry name" value="TRANSCRIPTION FACTOR MYC2"/>
    <property type="match status" value="1"/>
</dbReference>
<dbReference type="PROSITE" id="PS50888">
    <property type="entry name" value="BHLH"/>
    <property type="match status" value="1"/>
</dbReference>
<keyword evidence="4 5" id="KW-0539">Nucleus</keyword>
<feature type="region of interest" description="Disordered" evidence="7">
    <location>
        <begin position="393"/>
        <end position="413"/>
    </location>
</feature>
<feature type="region of interest" description="Disordered" evidence="7">
    <location>
        <begin position="261"/>
        <end position="302"/>
    </location>
</feature>
<feature type="region of interest" description="Disordered" evidence="7">
    <location>
        <begin position="334"/>
        <end position="374"/>
    </location>
</feature>
<name>A0A9E8Z0H1_NOTNI</name>
<evidence type="ECO:0000256" key="2">
    <source>
        <dbReference type="ARBA" id="ARBA00023015"/>
    </source>
</evidence>
<comment type="subcellular location">
    <subcellularLocation>
        <location evidence="1 5">Nucleus</location>
    </subcellularLocation>
</comment>
<evidence type="ECO:0000256" key="7">
    <source>
        <dbReference type="SAM" id="MobiDB-lite"/>
    </source>
</evidence>
<feature type="compositionally biased region" description="Basic residues" evidence="7">
    <location>
        <begin position="460"/>
        <end position="469"/>
    </location>
</feature>
<dbReference type="GO" id="GO:0046983">
    <property type="term" value="F:protein dimerization activity"/>
    <property type="evidence" value="ECO:0007669"/>
    <property type="project" value="InterPro"/>
</dbReference>
<feature type="region of interest" description="Disordered" evidence="7">
    <location>
        <begin position="34"/>
        <end position="53"/>
    </location>
</feature>
<dbReference type="FunFam" id="4.10.280.10:FF:000078">
    <property type="entry name" value="Transcription factor bHLH13"/>
    <property type="match status" value="1"/>
</dbReference>
<feature type="domain" description="BHLH" evidence="8">
    <location>
        <begin position="473"/>
        <end position="522"/>
    </location>
</feature>
<keyword evidence="6" id="KW-0175">Coiled coil</keyword>
<dbReference type="SUPFAM" id="SSF47459">
    <property type="entry name" value="HLH, helix-loop-helix DNA-binding domain"/>
    <property type="match status" value="1"/>
</dbReference>
<dbReference type="GO" id="GO:0000976">
    <property type="term" value="F:transcription cis-regulatory region binding"/>
    <property type="evidence" value="ECO:0007669"/>
    <property type="project" value="TreeGrafter"/>
</dbReference>
<protein>
    <recommendedName>
        <fullName evidence="5">Transcription factor</fullName>
        <shortName evidence="5">bHLH transcription factor</shortName>
    </recommendedName>
    <alternativeName>
        <fullName evidence="5">Basic helix-loop-helix protein</fullName>
    </alternativeName>
</protein>
<dbReference type="InterPro" id="IPR045084">
    <property type="entry name" value="AIB/MYC-like"/>
</dbReference>
<dbReference type="CDD" id="cd11449">
    <property type="entry name" value="bHLH_AtAIB_like"/>
    <property type="match status" value="1"/>
</dbReference>
<dbReference type="Pfam" id="PF14215">
    <property type="entry name" value="bHLH-MYC_N"/>
    <property type="match status" value="1"/>
</dbReference>
<dbReference type="InterPro" id="IPR011598">
    <property type="entry name" value="bHLH_dom"/>
</dbReference>